<comment type="similarity">
    <text evidence="1">Belongs to the protein kinase superfamily. NEK Ser/Thr protein kinase family. NIMA subfamily.</text>
</comment>
<sequence>MLDSSDQAKNTFFERITSCQARRKKSHLPINPRPIYYFWQIFNFITISNIFPFKKQSSMNPQNRQQNNYLYTQQQLSSSYSYTTLVPPTSINDFCGVVRIGFGSFAQVYKGYELINQRPVSYRELAAITDPAIYKTTINEVKLFTNFNHQNIVKCFRSFEEISPLSQNKYLVLVLEYVNGGDLEILIRREISYSCLLHERDIWFIFGQIAGAVKYIHSKKIMHRDLKPPNVLLTKNGFVKLADFGLSRLNLAVHAQTFCGSPYYMSPERIIKESYTFASDIWSLGCILYEMGAAKSPFYGEKDNFQSLMQKIQNAEYPPIPDDRYTPHLEALIVSCMHPNMNERPNAFTVYEVAEYMNDLWR</sequence>
<organism evidence="11 12">
    <name type="scientific">Meloidogyne enterolobii</name>
    <name type="common">Root-knot nematode worm</name>
    <name type="synonym">Meloidogyne mayaguensis</name>
    <dbReference type="NCBI Taxonomy" id="390850"/>
    <lineage>
        <taxon>Eukaryota</taxon>
        <taxon>Metazoa</taxon>
        <taxon>Ecdysozoa</taxon>
        <taxon>Nematoda</taxon>
        <taxon>Chromadorea</taxon>
        <taxon>Rhabditida</taxon>
        <taxon>Tylenchina</taxon>
        <taxon>Tylenchomorpha</taxon>
        <taxon>Tylenchoidea</taxon>
        <taxon>Meloidogynidae</taxon>
        <taxon>Meloidogyninae</taxon>
        <taxon>Meloidogyne</taxon>
    </lineage>
</organism>
<dbReference type="Gene3D" id="1.10.510.10">
    <property type="entry name" value="Transferase(Phosphotransferase) domain 1"/>
    <property type="match status" value="1"/>
</dbReference>
<evidence type="ECO:0000256" key="9">
    <source>
        <dbReference type="ARBA" id="ARBA00048679"/>
    </source>
</evidence>
<feature type="domain" description="Protein kinase" evidence="10">
    <location>
        <begin position="94"/>
        <end position="357"/>
    </location>
</feature>
<keyword evidence="4" id="KW-0808">Transferase</keyword>
<dbReference type="OrthoDB" id="248923at2759"/>
<dbReference type="PANTHER" id="PTHR44899:SF3">
    <property type="entry name" value="SERINE_THREONINE-PROTEIN KINASE NEK1"/>
    <property type="match status" value="1"/>
</dbReference>
<dbReference type="InterPro" id="IPR051131">
    <property type="entry name" value="NEK_Ser/Thr_kinase_NIMA"/>
</dbReference>
<dbReference type="InterPro" id="IPR008271">
    <property type="entry name" value="Ser/Thr_kinase_AS"/>
</dbReference>
<evidence type="ECO:0000256" key="6">
    <source>
        <dbReference type="ARBA" id="ARBA00022777"/>
    </source>
</evidence>
<dbReference type="AlphaFoldDB" id="A0A6V7V645"/>
<evidence type="ECO:0000256" key="5">
    <source>
        <dbReference type="ARBA" id="ARBA00022741"/>
    </source>
</evidence>
<dbReference type="Proteomes" id="UP000580250">
    <property type="component" value="Unassembled WGS sequence"/>
</dbReference>
<dbReference type="EMBL" id="CAJEWN010000156">
    <property type="protein sequence ID" value="CAD2169696.1"/>
    <property type="molecule type" value="Genomic_DNA"/>
</dbReference>
<accession>A0A6V7V645</accession>
<evidence type="ECO:0000256" key="8">
    <source>
        <dbReference type="ARBA" id="ARBA00047899"/>
    </source>
</evidence>
<evidence type="ECO:0000256" key="2">
    <source>
        <dbReference type="ARBA" id="ARBA00012513"/>
    </source>
</evidence>
<dbReference type="GO" id="GO:0006950">
    <property type="term" value="P:response to stress"/>
    <property type="evidence" value="ECO:0007669"/>
    <property type="project" value="UniProtKB-ARBA"/>
</dbReference>
<name>A0A6V7V645_MELEN</name>
<proteinExistence type="inferred from homology"/>
<dbReference type="InterPro" id="IPR001245">
    <property type="entry name" value="Ser-Thr/Tyr_kinase_cat_dom"/>
</dbReference>
<keyword evidence="6" id="KW-0418">Kinase</keyword>
<dbReference type="PROSITE" id="PS00108">
    <property type="entry name" value="PROTEIN_KINASE_ST"/>
    <property type="match status" value="1"/>
</dbReference>
<dbReference type="PROSITE" id="PS50011">
    <property type="entry name" value="PROTEIN_KINASE_DOM"/>
    <property type="match status" value="1"/>
</dbReference>
<evidence type="ECO:0000256" key="3">
    <source>
        <dbReference type="ARBA" id="ARBA00022527"/>
    </source>
</evidence>
<dbReference type="Pfam" id="PF00069">
    <property type="entry name" value="Pkinase"/>
    <property type="match status" value="1"/>
</dbReference>
<dbReference type="InterPro" id="IPR000719">
    <property type="entry name" value="Prot_kinase_dom"/>
</dbReference>
<keyword evidence="5" id="KW-0547">Nucleotide-binding</keyword>
<evidence type="ECO:0000256" key="1">
    <source>
        <dbReference type="ARBA" id="ARBA00010886"/>
    </source>
</evidence>
<protein>
    <recommendedName>
        <fullName evidence="2">non-specific serine/threonine protein kinase</fullName>
        <ecNumber evidence="2">2.7.11.1</ecNumber>
    </recommendedName>
</protein>
<keyword evidence="7" id="KW-0067">ATP-binding</keyword>
<evidence type="ECO:0000313" key="12">
    <source>
        <dbReference type="Proteomes" id="UP000580250"/>
    </source>
</evidence>
<dbReference type="InterPro" id="IPR011009">
    <property type="entry name" value="Kinase-like_dom_sf"/>
</dbReference>
<reference evidence="11 12" key="1">
    <citation type="submission" date="2020-08" db="EMBL/GenBank/DDBJ databases">
        <authorList>
            <person name="Koutsovoulos G."/>
            <person name="Danchin GJ E."/>
        </authorList>
    </citation>
    <scope>NUCLEOTIDE SEQUENCE [LARGE SCALE GENOMIC DNA]</scope>
</reference>
<dbReference type="GO" id="GO:0004674">
    <property type="term" value="F:protein serine/threonine kinase activity"/>
    <property type="evidence" value="ECO:0007669"/>
    <property type="project" value="UniProtKB-KW"/>
</dbReference>
<dbReference type="PANTHER" id="PTHR44899">
    <property type="entry name" value="CAMK FAMILY PROTEIN KINASE"/>
    <property type="match status" value="1"/>
</dbReference>
<evidence type="ECO:0000256" key="7">
    <source>
        <dbReference type="ARBA" id="ARBA00022840"/>
    </source>
</evidence>
<comment type="catalytic activity">
    <reaction evidence="9">
        <text>L-seryl-[protein] + ATP = O-phospho-L-seryl-[protein] + ADP + H(+)</text>
        <dbReference type="Rhea" id="RHEA:17989"/>
        <dbReference type="Rhea" id="RHEA-COMP:9863"/>
        <dbReference type="Rhea" id="RHEA-COMP:11604"/>
        <dbReference type="ChEBI" id="CHEBI:15378"/>
        <dbReference type="ChEBI" id="CHEBI:29999"/>
        <dbReference type="ChEBI" id="CHEBI:30616"/>
        <dbReference type="ChEBI" id="CHEBI:83421"/>
        <dbReference type="ChEBI" id="CHEBI:456216"/>
        <dbReference type="EC" id="2.7.11.1"/>
    </reaction>
</comment>
<dbReference type="PRINTS" id="PR00109">
    <property type="entry name" value="TYRKINASE"/>
</dbReference>
<evidence type="ECO:0000313" key="11">
    <source>
        <dbReference type="EMBL" id="CAD2169696.1"/>
    </source>
</evidence>
<keyword evidence="3" id="KW-0723">Serine/threonine-protein kinase</keyword>
<gene>
    <name evidence="11" type="ORF">MENT_LOCUS21047</name>
</gene>
<dbReference type="SMART" id="SM00220">
    <property type="entry name" value="S_TKc"/>
    <property type="match status" value="1"/>
</dbReference>
<evidence type="ECO:0000256" key="4">
    <source>
        <dbReference type="ARBA" id="ARBA00022679"/>
    </source>
</evidence>
<dbReference type="EC" id="2.7.11.1" evidence="2"/>
<evidence type="ECO:0000259" key="10">
    <source>
        <dbReference type="PROSITE" id="PS50011"/>
    </source>
</evidence>
<comment type="caution">
    <text evidence="11">The sequence shown here is derived from an EMBL/GenBank/DDBJ whole genome shotgun (WGS) entry which is preliminary data.</text>
</comment>
<dbReference type="SUPFAM" id="SSF56112">
    <property type="entry name" value="Protein kinase-like (PK-like)"/>
    <property type="match status" value="1"/>
</dbReference>
<comment type="catalytic activity">
    <reaction evidence="8">
        <text>L-threonyl-[protein] + ATP = O-phospho-L-threonyl-[protein] + ADP + H(+)</text>
        <dbReference type="Rhea" id="RHEA:46608"/>
        <dbReference type="Rhea" id="RHEA-COMP:11060"/>
        <dbReference type="Rhea" id="RHEA-COMP:11605"/>
        <dbReference type="ChEBI" id="CHEBI:15378"/>
        <dbReference type="ChEBI" id="CHEBI:30013"/>
        <dbReference type="ChEBI" id="CHEBI:30616"/>
        <dbReference type="ChEBI" id="CHEBI:61977"/>
        <dbReference type="ChEBI" id="CHEBI:456216"/>
        <dbReference type="EC" id="2.7.11.1"/>
    </reaction>
</comment>
<dbReference type="GO" id="GO:0005524">
    <property type="term" value="F:ATP binding"/>
    <property type="evidence" value="ECO:0007669"/>
    <property type="project" value="UniProtKB-KW"/>
</dbReference>